<sequence length="98" mass="11543">MIKKGRKRKYIDQNSSIRKKKTNNNQDYFSAKGKKVCAMKFNSSDCRCPLKCTEKLAIGQRKKEFDKLWNSGSYEDRFAILLRSKKKKLCCKFQASIY</sequence>
<reference evidence="1" key="1">
    <citation type="submission" date="2022-03" db="EMBL/GenBank/DDBJ databases">
        <authorList>
            <person name="Tunstrom K."/>
        </authorList>
    </citation>
    <scope>NUCLEOTIDE SEQUENCE</scope>
</reference>
<name>A0AAU9TPT3_EUPED</name>
<evidence type="ECO:0000313" key="2">
    <source>
        <dbReference type="Proteomes" id="UP001153954"/>
    </source>
</evidence>
<protein>
    <submittedName>
        <fullName evidence="1">Uncharacterized protein</fullName>
    </submittedName>
</protein>
<dbReference type="EMBL" id="CAKOGL010000007">
    <property type="protein sequence ID" value="CAH2088724.1"/>
    <property type="molecule type" value="Genomic_DNA"/>
</dbReference>
<keyword evidence="2" id="KW-1185">Reference proteome</keyword>
<organism evidence="1 2">
    <name type="scientific">Euphydryas editha</name>
    <name type="common">Edith's checkerspot</name>
    <dbReference type="NCBI Taxonomy" id="104508"/>
    <lineage>
        <taxon>Eukaryota</taxon>
        <taxon>Metazoa</taxon>
        <taxon>Ecdysozoa</taxon>
        <taxon>Arthropoda</taxon>
        <taxon>Hexapoda</taxon>
        <taxon>Insecta</taxon>
        <taxon>Pterygota</taxon>
        <taxon>Neoptera</taxon>
        <taxon>Endopterygota</taxon>
        <taxon>Lepidoptera</taxon>
        <taxon>Glossata</taxon>
        <taxon>Ditrysia</taxon>
        <taxon>Papilionoidea</taxon>
        <taxon>Nymphalidae</taxon>
        <taxon>Nymphalinae</taxon>
        <taxon>Euphydryas</taxon>
    </lineage>
</organism>
<dbReference type="AlphaFoldDB" id="A0AAU9TPT3"/>
<comment type="caution">
    <text evidence="1">The sequence shown here is derived from an EMBL/GenBank/DDBJ whole genome shotgun (WGS) entry which is preliminary data.</text>
</comment>
<evidence type="ECO:0000313" key="1">
    <source>
        <dbReference type="EMBL" id="CAH2088724.1"/>
    </source>
</evidence>
<dbReference type="Proteomes" id="UP001153954">
    <property type="component" value="Unassembled WGS sequence"/>
</dbReference>
<accession>A0AAU9TPT3</accession>
<gene>
    <name evidence="1" type="ORF">EEDITHA_LOCUS4861</name>
</gene>
<proteinExistence type="predicted"/>